<dbReference type="InParanoid" id="L2GQV4"/>
<dbReference type="OMA" id="GLHLFVW"/>
<keyword evidence="1" id="KW-0732">Signal</keyword>
<evidence type="ECO:0000313" key="3">
    <source>
        <dbReference type="Proteomes" id="UP000011081"/>
    </source>
</evidence>
<feature type="signal peptide" evidence="1">
    <location>
        <begin position="1"/>
        <end position="15"/>
    </location>
</feature>
<organism evidence="2 3">
    <name type="scientific">Vavraia culicis (isolate floridensis)</name>
    <name type="common">Microsporidian parasite</name>
    <dbReference type="NCBI Taxonomy" id="948595"/>
    <lineage>
        <taxon>Eukaryota</taxon>
        <taxon>Fungi</taxon>
        <taxon>Fungi incertae sedis</taxon>
        <taxon>Microsporidia</taxon>
        <taxon>Pleistophoridae</taxon>
        <taxon>Vavraia</taxon>
    </lineage>
</organism>
<keyword evidence="3" id="KW-1185">Reference proteome</keyword>
<dbReference type="GeneID" id="19880371"/>
<sequence length="259" mass="28703">MINVLLYLLTNYAAYQDIMAPDIPCTSDNKTYSIDLKIHAEESVIRAIHSVALSNIVAHETEREAVSGYFGTIIDEMNDHLMQYKVQLHLKLDAYNTDEFMATISVDPSCEKTSPVIERTSAAFDFLNESFAGNIGCHLFIWGCNYIPPRAELKTIFNSLRCGRVAGLLWRGMDETRELIKNTILDSLVGLEHLYAPSPSEEVNLAGKLCRYVQQCVGMQSSEIGQLIQGSAPVRYTDSESGVTPGEEGALISYNAVAH</sequence>
<accession>L2GQV4</accession>
<proteinExistence type="predicted"/>
<dbReference type="RefSeq" id="XP_008075517.1">
    <property type="nucleotide sequence ID" value="XM_008077326.1"/>
</dbReference>
<dbReference type="Proteomes" id="UP000011081">
    <property type="component" value="Unassembled WGS sequence"/>
</dbReference>
<dbReference type="AlphaFoldDB" id="L2GQV4"/>
<dbReference type="HOGENOM" id="CLU_092857_0_0_1"/>
<dbReference type="VEuPathDB" id="MicrosporidiaDB:VCUG_02510"/>
<evidence type="ECO:0000313" key="2">
    <source>
        <dbReference type="EMBL" id="ELA45999.1"/>
    </source>
</evidence>
<gene>
    <name evidence="2" type="ORF">VCUG_02510</name>
</gene>
<name>L2GQV4_VAVCU</name>
<evidence type="ECO:0000256" key="1">
    <source>
        <dbReference type="SAM" id="SignalP"/>
    </source>
</evidence>
<dbReference type="OrthoDB" id="2187049at2759"/>
<feature type="chain" id="PRO_5012836292" evidence="1">
    <location>
        <begin position="16"/>
        <end position="259"/>
    </location>
</feature>
<reference evidence="3" key="1">
    <citation type="submission" date="2011-03" db="EMBL/GenBank/DDBJ databases">
        <title>The genome sequence of Vavraia culicis strain floridensis.</title>
        <authorList>
            <consortium name="The Broad Institute Genome Sequencing Platform"/>
            <person name="Cuomo C."/>
            <person name="Becnel J."/>
            <person name="Sanscrainte N."/>
            <person name="Young S.K."/>
            <person name="Zeng Q."/>
            <person name="Gargeya S."/>
            <person name="Fitzgerald M."/>
            <person name="Haas B."/>
            <person name="Abouelleil A."/>
            <person name="Alvarado L."/>
            <person name="Arachchi H.M."/>
            <person name="Berlin A."/>
            <person name="Chapman S.B."/>
            <person name="Gearin G."/>
            <person name="Goldberg J."/>
            <person name="Griggs A."/>
            <person name="Gujja S."/>
            <person name="Hansen M."/>
            <person name="Heiman D."/>
            <person name="Howarth C."/>
            <person name="Larimer J."/>
            <person name="Lui A."/>
            <person name="MacDonald P.J.P."/>
            <person name="McCowen C."/>
            <person name="Montmayeur A."/>
            <person name="Murphy C."/>
            <person name="Neiman D."/>
            <person name="Pearson M."/>
            <person name="Priest M."/>
            <person name="Roberts A."/>
            <person name="Saif S."/>
            <person name="Shea T."/>
            <person name="Sisk P."/>
            <person name="Stolte C."/>
            <person name="Sykes S."/>
            <person name="Wortman J."/>
            <person name="Nusbaum C."/>
            <person name="Birren B."/>
        </authorList>
    </citation>
    <scope>NUCLEOTIDE SEQUENCE [LARGE SCALE GENOMIC DNA]</scope>
    <source>
        <strain evidence="3">floridensis</strain>
    </source>
</reference>
<protein>
    <submittedName>
        <fullName evidence="2">Uncharacterized protein</fullName>
    </submittedName>
</protein>
<dbReference type="EMBL" id="GL877473">
    <property type="protein sequence ID" value="ELA45999.1"/>
    <property type="molecule type" value="Genomic_DNA"/>
</dbReference>